<feature type="domain" description="NmrA-like" evidence="4">
    <location>
        <begin position="2"/>
        <end position="243"/>
    </location>
</feature>
<dbReference type="RefSeq" id="XP_016262281.1">
    <property type="nucleotide sequence ID" value="XM_016406677.1"/>
</dbReference>
<keyword evidence="2" id="KW-0560">Oxidoreductase</keyword>
<evidence type="ECO:0000256" key="3">
    <source>
        <dbReference type="SAM" id="SignalP"/>
    </source>
</evidence>
<protein>
    <recommendedName>
        <fullName evidence="4">NmrA-like domain-containing protein</fullName>
    </recommendedName>
</protein>
<gene>
    <name evidence="5" type="ORF">PV06_05650</name>
</gene>
<evidence type="ECO:0000259" key="4">
    <source>
        <dbReference type="Pfam" id="PF05368"/>
    </source>
</evidence>
<dbReference type="Proteomes" id="UP000053342">
    <property type="component" value="Unassembled WGS sequence"/>
</dbReference>
<proteinExistence type="predicted"/>
<dbReference type="PANTHER" id="PTHR47706:SF9">
    <property type="entry name" value="NMRA-LIKE DOMAIN-CONTAINING PROTEIN-RELATED"/>
    <property type="match status" value="1"/>
</dbReference>
<evidence type="ECO:0000313" key="5">
    <source>
        <dbReference type="EMBL" id="KIW42065.1"/>
    </source>
</evidence>
<evidence type="ECO:0000313" key="6">
    <source>
        <dbReference type="Proteomes" id="UP000053342"/>
    </source>
</evidence>
<dbReference type="STRING" id="215243.A0A0D2DI31"/>
<keyword evidence="1" id="KW-0521">NADP</keyword>
<keyword evidence="3" id="KW-0732">Signal</keyword>
<dbReference type="EMBL" id="KN847336">
    <property type="protein sequence ID" value="KIW42065.1"/>
    <property type="molecule type" value="Genomic_DNA"/>
</dbReference>
<dbReference type="InterPro" id="IPR051609">
    <property type="entry name" value="NmrA/Isoflavone_reductase-like"/>
</dbReference>
<dbReference type="GeneID" id="27357724"/>
<reference evidence="5 6" key="1">
    <citation type="submission" date="2015-01" db="EMBL/GenBank/DDBJ databases">
        <title>The Genome Sequence of Exophiala oligosperma CBS72588.</title>
        <authorList>
            <consortium name="The Broad Institute Genomics Platform"/>
            <person name="Cuomo C."/>
            <person name="de Hoog S."/>
            <person name="Gorbushina A."/>
            <person name="Stielow B."/>
            <person name="Teixiera M."/>
            <person name="Abouelleil A."/>
            <person name="Chapman S.B."/>
            <person name="Priest M."/>
            <person name="Young S.K."/>
            <person name="Wortman J."/>
            <person name="Nusbaum C."/>
            <person name="Birren B."/>
        </authorList>
    </citation>
    <scope>NUCLEOTIDE SEQUENCE [LARGE SCALE GENOMIC DNA]</scope>
    <source>
        <strain evidence="5 6">CBS 72588</strain>
    </source>
</reference>
<sequence>MLILIAGVSGLLGKILARTGLDKGHQIRGFGRSPSKIPVDLLDQFESFVECEYYEERTALDKAVSGVDAVICSYTAHAEAILDSQLALLRAVERAGVKIYHAHSWNPDWSKTSLGDWEHYDAYISFRRHVELTSTLQPVYTFTGIIGEFAASKVVGIAHVEEEHENDGKTAVMSYYGDGTAKWDFTYLDDAARFSIDLVTTNPSVLAGQGGMFRVHSAAASALDVARAYEENTGQKVTLRSLGTAEELLQKYREARAAAAATDTRKYFAYGPYYVHAANIMGLWKLDNPVKVGSVDAVNRLFDRQIEIPGDLLE</sequence>
<evidence type="ECO:0000256" key="1">
    <source>
        <dbReference type="ARBA" id="ARBA00022857"/>
    </source>
</evidence>
<dbReference type="VEuPathDB" id="FungiDB:PV06_05650"/>
<dbReference type="HOGENOM" id="CLU_079104_0_0_1"/>
<accession>A0A0D2DI31</accession>
<name>A0A0D2DI31_9EURO</name>
<dbReference type="Pfam" id="PF05368">
    <property type="entry name" value="NmrA"/>
    <property type="match status" value="1"/>
</dbReference>
<feature type="signal peptide" evidence="3">
    <location>
        <begin position="1"/>
        <end position="17"/>
    </location>
</feature>
<dbReference type="SUPFAM" id="SSF51735">
    <property type="entry name" value="NAD(P)-binding Rossmann-fold domains"/>
    <property type="match status" value="1"/>
</dbReference>
<feature type="chain" id="PRO_5002240438" description="NmrA-like domain-containing protein" evidence="3">
    <location>
        <begin position="18"/>
        <end position="314"/>
    </location>
</feature>
<keyword evidence="6" id="KW-1185">Reference proteome</keyword>
<dbReference type="OrthoDB" id="419598at2759"/>
<dbReference type="InterPro" id="IPR008030">
    <property type="entry name" value="NmrA-like"/>
</dbReference>
<dbReference type="AlphaFoldDB" id="A0A0D2DI31"/>
<dbReference type="GO" id="GO:0016491">
    <property type="term" value="F:oxidoreductase activity"/>
    <property type="evidence" value="ECO:0007669"/>
    <property type="project" value="UniProtKB-KW"/>
</dbReference>
<dbReference type="Gene3D" id="3.40.50.720">
    <property type="entry name" value="NAD(P)-binding Rossmann-like Domain"/>
    <property type="match status" value="1"/>
</dbReference>
<evidence type="ECO:0000256" key="2">
    <source>
        <dbReference type="ARBA" id="ARBA00023002"/>
    </source>
</evidence>
<dbReference type="InterPro" id="IPR036291">
    <property type="entry name" value="NAD(P)-bd_dom_sf"/>
</dbReference>
<dbReference type="PANTHER" id="PTHR47706">
    <property type="entry name" value="NMRA-LIKE FAMILY PROTEIN"/>
    <property type="match status" value="1"/>
</dbReference>
<organism evidence="5 6">
    <name type="scientific">Exophiala oligosperma</name>
    <dbReference type="NCBI Taxonomy" id="215243"/>
    <lineage>
        <taxon>Eukaryota</taxon>
        <taxon>Fungi</taxon>
        <taxon>Dikarya</taxon>
        <taxon>Ascomycota</taxon>
        <taxon>Pezizomycotina</taxon>
        <taxon>Eurotiomycetes</taxon>
        <taxon>Chaetothyriomycetidae</taxon>
        <taxon>Chaetothyriales</taxon>
        <taxon>Herpotrichiellaceae</taxon>
        <taxon>Exophiala</taxon>
    </lineage>
</organism>